<dbReference type="EMBL" id="FQYY01000003">
    <property type="protein sequence ID" value="SHI68818.1"/>
    <property type="molecule type" value="Genomic_DNA"/>
</dbReference>
<name>A0A1M6D753_9FLAO</name>
<accession>A0A1M6D753</accession>
<dbReference type="OrthoDB" id="1524821at2"/>
<dbReference type="InterPro" id="IPR003772">
    <property type="entry name" value="YceD"/>
</dbReference>
<reference evidence="1 2" key="1">
    <citation type="submission" date="2016-11" db="EMBL/GenBank/DDBJ databases">
        <authorList>
            <person name="Jaros S."/>
            <person name="Januszkiewicz K."/>
            <person name="Wedrychowicz H."/>
        </authorList>
    </citation>
    <scope>NUCLEOTIDE SEQUENCE [LARGE SCALE GENOMIC DNA]</scope>
    <source>
        <strain evidence="1 2">DSM 21425</strain>
    </source>
</reference>
<keyword evidence="2" id="KW-1185">Reference proteome</keyword>
<dbReference type="AlphaFoldDB" id="A0A1M6D753"/>
<organism evidence="1 2">
    <name type="scientific">Mesonia phycicola</name>
    <dbReference type="NCBI Taxonomy" id="579105"/>
    <lineage>
        <taxon>Bacteria</taxon>
        <taxon>Pseudomonadati</taxon>
        <taxon>Bacteroidota</taxon>
        <taxon>Flavobacteriia</taxon>
        <taxon>Flavobacteriales</taxon>
        <taxon>Flavobacteriaceae</taxon>
        <taxon>Mesonia</taxon>
    </lineage>
</organism>
<sequence length="180" mass="21356">MKKLKNFTIQFVGLKIGRHQYDYQIDDQFFEHFEYDDFNHVDVKVDLELEKKANMLDLRFTIKGLVNINCDVTNEPFDLPIKNSLELVVKFGDEFNDENEELLILPHGEYELEVQQYIYEAIVLAIPYKRVHPGVEDGSLQSEVLNKLEELQPKQKEIKEEEDEIDPRWNKLKNLLNDNK</sequence>
<dbReference type="STRING" id="579105.SAMN04488096_103325"/>
<protein>
    <submittedName>
        <fullName evidence="1">Uncharacterized metal-binding protein YceD, DUF177 family</fullName>
    </submittedName>
</protein>
<dbReference type="RefSeq" id="WP_073149354.1">
    <property type="nucleotide sequence ID" value="NZ_FQYY01000003.1"/>
</dbReference>
<evidence type="ECO:0000313" key="1">
    <source>
        <dbReference type="EMBL" id="SHI68818.1"/>
    </source>
</evidence>
<proteinExistence type="predicted"/>
<evidence type="ECO:0000313" key="2">
    <source>
        <dbReference type="Proteomes" id="UP000184225"/>
    </source>
</evidence>
<dbReference type="Proteomes" id="UP000184225">
    <property type="component" value="Unassembled WGS sequence"/>
</dbReference>
<gene>
    <name evidence="1" type="ORF">SAMN04488096_103325</name>
</gene>
<dbReference type="Pfam" id="PF02620">
    <property type="entry name" value="YceD"/>
    <property type="match status" value="1"/>
</dbReference>